<dbReference type="Proteomes" id="UP001597018">
    <property type="component" value="Unassembled WGS sequence"/>
</dbReference>
<evidence type="ECO:0000313" key="2">
    <source>
        <dbReference type="EMBL" id="MFD0923864.1"/>
    </source>
</evidence>
<dbReference type="Gene3D" id="2.30.30.990">
    <property type="entry name" value="Malonyl-[acyl-carrier protein] O-methyltransferase, zinc-finger motif"/>
    <property type="match status" value="1"/>
</dbReference>
<proteinExistence type="predicted"/>
<sequence length="73" mass="7906">MHPFHWVPAAGERHASQDARPYGGYPEGRQVTTLCGQQLPAAVGDSPWLWGTCPTCNDRAHDLAGVPTPVRRG</sequence>
<keyword evidence="3" id="KW-1185">Reference proteome</keyword>
<dbReference type="InterPro" id="IPR031795">
    <property type="entry name" value="Zf-HC3"/>
</dbReference>
<dbReference type="RefSeq" id="WP_263253366.1">
    <property type="nucleotide sequence ID" value="NZ_BAABLT010000050.1"/>
</dbReference>
<accession>A0ABW3G4U0</accession>
<dbReference type="EMBL" id="JBHTIW010000044">
    <property type="protein sequence ID" value="MFD0923864.1"/>
    <property type="molecule type" value="Genomic_DNA"/>
</dbReference>
<name>A0ABW3G4U0_9PSEU</name>
<evidence type="ECO:0000256" key="1">
    <source>
        <dbReference type="SAM" id="MobiDB-lite"/>
    </source>
</evidence>
<feature type="region of interest" description="Disordered" evidence="1">
    <location>
        <begin position="1"/>
        <end position="25"/>
    </location>
</feature>
<reference evidence="3" key="1">
    <citation type="journal article" date="2019" name="Int. J. Syst. Evol. Microbiol.">
        <title>The Global Catalogue of Microorganisms (GCM) 10K type strain sequencing project: providing services to taxonomists for standard genome sequencing and annotation.</title>
        <authorList>
            <consortium name="The Broad Institute Genomics Platform"/>
            <consortium name="The Broad Institute Genome Sequencing Center for Infectious Disease"/>
            <person name="Wu L."/>
            <person name="Ma J."/>
        </authorList>
    </citation>
    <scope>NUCLEOTIDE SEQUENCE [LARGE SCALE GENOMIC DNA]</scope>
    <source>
        <strain evidence="3">CCUG 56401</strain>
    </source>
</reference>
<dbReference type="Pfam" id="PF16827">
    <property type="entry name" value="zf-HC3"/>
    <property type="match status" value="1"/>
</dbReference>
<organism evidence="2 3">
    <name type="scientific">Saccharopolyspora rosea</name>
    <dbReference type="NCBI Taxonomy" id="524884"/>
    <lineage>
        <taxon>Bacteria</taxon>
        <taxon>Bacillati</taxon>
        <taxon>Actinomycetota</taxon>
        <taxon>Actinomycetes</taxon>
        <taxon>Pseudonocardiales</taxon>
        <taxon>Pseudonocardiaceae</taxon>
        <taxon>Saccharopolyspora</taxon>
    </lineage>
</organism>
<gene>
    <name evidence="2" type="ORF">ACFQ16_29305</name>
</gene>
<protein>
    <submittedName>
        <fullName evidence="2">Zinc finger protein</fullName>
    </submittedName>
</protein>
<evidence type="ECO:0000313" key="3">
    <source>
        <dbReference type="Proteomes" id="UP001597018"/>
    </source>
</evidence>
<comment type="caution">
    <text evidence="2">The sequence shown here is derived from an EMBL/GenBank/DDBJ whole genome shotgun (WGS) entry which is preliminary data.</text>
</comment>